<gene>
    <name evidence="1" type="ORF">FHU35_14111</name>
</gene>
<dbReference type="EMBL" id="VIWX01000004">
    <property type="protein sequence ID" value="TWF93838.1"/>
    <property type="molecule type" value="Genomic_DNA"/>
</dbReference>
<protein>
    <submittedName>
        <fullName evidence="1">Uncharacterized protein</fullName>
    </submittedName>
</protein>
<sequence>MRSRSDVAGLQRVEDEYGTGDVVPIDSQLLGFGGFRFTGRHYDSDTKGSTLAIAETEPILGRPSDELLDGAASVAVLFSPP</sequence>
<reference evidence="1 2" key="1">
    <citation type="submission" date="2019-06" db="EMBL/GenBank/DDBJ databases">
        <title>Sequencing the genomes of 1000 actinobacteria strains.</title>
        <authorList>
            <person name="Klenk H.-P."/>
        </authorList>
    </citation>
    <scope>NUCLEOTIDE SEQUENCE [LARGE SCALE GENOMIC DNA]</scope>
    <source>
        <strain evidence="1 2">DSM 46699</strain>
    </source>
</reference>
<dbReference type="Proteomes" id="UP000316184">
    <property type="component" value="Unassembled WGS sequence"/>
</dbReference>
<name>A0A561U398_9PSEU</name>
<evidence type="ECO:0000313" key="2">
    <source>
        <dbReference type="Proteomes" id="UP000316184"/>
    </source>
</evidence>
<dbReference type="AlphaFoldDB" id="A0A561U398"/>
<proteinExistence type="predicted"/>
<keyword evidence="2" id="KW-1185">Reference proteome</keyword>
<organism evidence="1 2">
    <name type="scientific">Saccharopolyspora dendranthemae</name>
    <dbReference type="NCBI Taxonomy" id="1181886"/>
    <lineage>
        <taxon>Bacteria</taxon>
        <taxon>Bacillati</taxon>
        <taxon>Actinomycetota</taxon>
        <taxon>Actinomycetes</taxon>
        <taxon>Pseudonocardiales</taxon>
        <taxon>Pseudonocardiaceae</taxon>
        <taxon>Saccharopolyspora</taxon>
    </lineage>
</organism>
<accession>A0A561U398</accession>
<comment type="caution">
    <text evidence="1">The sequence shown here is derived from an EMBL/GenBank/DDBJ whole genome shotgun (WGS) entry which is preliminary data.</text>
</comment>
<evidence type="ECO:0000313" key="1">
    <source>
        <dbReference type="EMBL" id="TWF93838.1"/>
    </source>
</evidence>